<evidence type="ECO:0000259" key="7">
    <source>
        <dbReference type="Pfam" id="PF16822"/>
    </source>
</evidence>
<comment type="pathway">
    <text evidence="2">Glycan biosynthesis; alginate biosynthesis.</text>
</comment>
<evidence type="ECO:0000313" key="8">
    <source>
        <dbReference type="EMBL" id="GAA0604939.1"/>
    </source>
</evidence>
<dbReference type="RefSeq" id="WP_343813129.1">
    <property type="nucleotide sequence ID" value="NZ_BAAADS010000016.1"/>
</dbReference>
<protein>
    <submittedName>
        <fullName evidence="8">DHHW family protein</fullName>
    </submittedName>
</protein>
<feature type="domain" description="AlgX/AlgJ SGNH hydrolase-like" evidence="7">
    <location>
        <begin position="114"/>
        <end position="249"/>
    </location>
</feature>
<dbReference type="Proteomes" id="UP001500866">
    <property type="component" value="Unassembled WGS sequence"/>
</dbReference>
<evidence type="ECO:0000256" key="3">
    <source>
        <dbReference type="ARBA" id="ARBA00022679"/>
    </source>
</evidence>
<evidence type="ECO:0000256" key="4">
    <source>
        <dbReference type="ARBA" id="ARBA00022729"/>
    </source>
</evidence>
<keyword evidence="4" id="KW-0732">Signal</keyword>
<organism evidence="8 9">
    <name type="scientific">Virgibacillus siamensis</name>
    <dbReference type="NCBI Taxonomy" id="480071"/>
    <lineage>
        <taxon>Bacteria</taxon>
        <taxon>Bacillati</taxon>
        <taxon>Bacillota</taxon>
        <taxon>Bacilli</taxon>
        <taxon>Bacillales</taxon>
        <taxon>Bacillaceae</taxon>
        <taxon>Virgibacillus</taxon>
    </lineage>
</organism>
<evidence type="ECO:0000256" key="1">
    <source>
        <dbReference type="ARBA" id="ARBA00004418"/>
    </source>
</evidence>
<sequence length="393" mass="46142">MKKYKFTDLAMIIVFLLFIFSFGAGTLISSDKDTSMVENRKLEQRPDLTLNKMIFGDYFQKFNDYFSDQFMLRNKWIQANSKIEKNVLRKRVVNDIYVAKDGYLLEPITKQKVSPKKATGEVNSFTRKLNQKGVDVYFGLVPHKTIMMQDKLPEYLKSRGDKMSDAVMKGFSDRVHAMDLRSAVKKHMDEENMYFYTDHHWKPKAAYYAYKSIISTMDKKHPEIGQPIPKNKFTWKNSKKPSFGTYAKKTGKAYVENPDRIPVVQPKFEEKPYTICSKGSCDKDFYVKKYLKSDKTFAPRYKAYLGGSLPKVTITNPNQQDRRKLLILKDSYAHPMIQFLARHFKEIHMLDQRHNDINVYKYVKKHNIDDVLFIHNVNTFINKPSVRDFKGKN</sequence>
<dbReference type="Pfam" id="PF16822">
    <property type="entry name" value="ALGX"/>
    <property type="match status" value="1"/>
</dbReference>
<accession>A0ABP3R7I0</accession>
<keyword evidence="3" id="KW-0808">Transferase</keyword>
<evidence type="ECO:0000313" key="9">
    <source>
        <dbReference type="Proteomes" id="UP001500866"/>
    </source>
</evidence>
<dbReference type="EMBL" id="BAAADS010000016">
    <property type="protein sequence ID" value="GAA0604939.1"/>
    <property type="molecule type" value="Genomic_DNA"/>
</dbReference>
<dbReference type="InterPro" id="IPR031811">
    <property type="entry name" value="ALGX/ALGJ_SGNH-like"/>
</dbReference>
<evidence type="ECO:0000256" key="6">
    <source>
        <dbReference type="ARBA" id="ARBA00022841"/>
    </source>
</evidence>
<proteinExistence type="predicted"/>
<comment type="subcellular location">
    <subcellularLocation>
        <location evidence="1">Periplasm</location>
    </subcellularLocation>
</comment>
<name>A0ABP3R7I0_9BACI</name>
<comment type="caution">
    <text evidence="8">The sequence shown here is derived from an EMBL/GenBank/DDBJ whole genome shotgun (WGS) entry which is preliminary data.</text>
</comment>
<keyword evidence="5" id="KW-0574">Periplasm</keyword>
<evidence type="ECO:0000256" key="2">
    <source>
        <dbReference type="ARBA" id="ARBA00005182"/>
    </source>
</evidence>
<keyword evidence="9" id="KW-1185">Reference proteome</keyword>
<gene>
    <name evidence="8" type="ORF">GCM10009001_22730</name>
</gene>
<reference evidence="9" key="1">
    <citation type="journal article" date="2019" name="Int. J. Syst. Evol. Microbiol.">
        <title>The Global Catalogue of Microorganisms (GCM) 10K type strain sequencing project: providing services to taxonomists for standard genome sequencing and annotation.</title>
        <authorList>
            <consortium name="The Broad Institute Genomics Platform"/>
            <consortium name="The Broad Institute Genome Sequencing Center for Infectious Disease"/>
            <person name="Wu L."/>
            <person name="Ma J."/>
        </authorList>
    </citation>
    <scope>NUCLEOTIDE SEQUENCE [LARGE SCALE GENOMIC DNA]</scope>
    <source>
        <strain evidence="9">JCM 15395</strain>
    </source>
</reference>
<keyword evidence="6" id="KW-0016">Alginate biosynthesis</keyword>
<evidence type="ECO:0000256" key="5">
    <source>
        <dbReference type="ARBA" id="ARBA00022764"/>
    </source>
</evidence>